<dbReference type="AlphaFoldDB" id="A0A0F9QQ13"/>
<dbReference type="GO" id="GO:0047617">
    <property type="term" value="F:fatty acyl-CoA hydrolase activity"/>
    <property type="evidence" value="ECO:0007669"/>
    <property type="project" value="TreeGrafter"/>
</dbReference>
<protein>
    <recommendedName>
        <fullName evidence="2">Thioesterase domain-containing protein</fullName>
    </recommendedName>
</protein>
<gene>
    <name evidence="1" type="ORF">LCGC14_0746740</name>
</gene>
<dbReference type="SUPFAM" id="SSF54637">
    <property type="entry name" value="Thioesterase/thiol ester dehydrase-isomerase"/>
    <property type="match status" value="1"/>
</dbReference>
<organism evidence="1">
    <name type="scientific">marine sediment metagenome</name>
    <dbReference type="NCBI Taxonomy" id="412755"/>
    <lineage>
        <taxon>unclassified sequences</taxon>
        <taxon>metagenomes</taxon>
        <taxon>ecological metagenomes</taxon>
    </lineage>
</organism>
<dbReference type="PANTHER" id="PTHR31793:SF40">
    <property type="entry name" value="ACYL-COA THIOESTER HYDROLASE, YBGC_YBAW FAMILY"/>
    <property type="match status" value="1"/>
</dbReference>
<dbReference type="InterPro" id="IPR029069">
    <property type="entry name" value="HotDog_dom_sf"/>
</dbReference>
<dbReference type="EMBL" id="LAZR01001782">
    <property type="protein sequence ID" value="KKN39112.1"/>
    <property type="molecule type" value="Genomic_DNA"/>
</dbReference>
<accession>A0A0F9QQ13</accession>
<proteinExistence type="predicted"/>
<dbReference type="InterPro" id="IPR050563">
    <property type="entry name" value="4-hydroxybenzoyl-CoA_TE"/>
</dbReference>
<dbReference type="Gene3D" id="3.10.129.10">
    <property type="entry name" value="Hotdog Thioesterase"/>
    <property type="match status" value="1"/>
</dbReference>
<sequence>MNEKLQDFNLVEEIPVRWGDMDARGHVNNTVYFRYFESSRIALFHKLKVYEEIEANIDAPILVYTHCNFKAPITYPDTIYVGVKIKILEESKVKMTHSIVSKKLNREVAEGEALVVWYNYREQKKGKISVKLKKRMLEFIV</sequence>
<dbReference type="Pfam" id="PF13279">
    <property type="entry name" value="4HBT_2"/>
    <property type="match status" value="1"/>
</dbReference>
<reference evidence="1" key="1">
    <citation type="journal article" date="2015" name="Nature">
        <title>Complex archaea that bridge the gap between prokaryotes and eukaryotes.</title>
        <authorList>
            <person name="Spang A."/>
            <person name="Saw J.H."/>
            <person name="Jorgensen S.L."/>
            <person name="Zaremba-Niedzwiedzka K."/>
            <person name="Martijn J."/>
            <person name="Lind A.E."/>
            <person name="van Eijk R."/>
            <person name="Schleper C."/>
            <person name="Guy L."/>
            <person name="Ettema T.J."/>
        </authorList>
    </citation>
    <scope>NUCLEOTIDE SEQUENCE</scope>
</reference>
<evidence type="ECO:0008006" key="2">
    <source>
        <dbReference type="Google" id="ProtNLM"/>
    </source>
</evidence>
<dbReference type="PANTHER" id="PTHR31793">
    <property type="entry name" value="4-HYDROXYBENZOYL-COA THIOESTERASE FAMILY MEMBER"/>
    <property type="match status" value="1"/>
</dbReference>
<evidence type="ECO:0000313" key="1">
    <source>
        <dbReference type="EMBL" id="KKN39112.1"/>
    </source>
</evidence>
<dbReference type="CDD" id="cd00586">
    <property type="entry name" value="4HBT"/>
    <property type="match status" value="1"/>
</dbReference>
<comment type="caution">
    <text evidence="1">The sequence shown here is derived from an EMBL/GenBank/DDBJ whole genome shotgun (WGS) entry which is preliminary data.</text>
</comment>
<name>A0A0F9QQ13_9ZZZZ</name>